<dbReference type="RefSeq" id="WP_155696508.1">
    <property type="nucleotide sequence ID" value="NZ_WOCD01000005.1"/>
</dbReference>
<evidence type="ECO:0000313" key="6">
    <source>
        <dbReference type="Proteomes" id="UP000439994"/>
    </source>
</evidence>
<dbReference type="GO" id="GO:0052875">
    <property type="term" value="F:riboflavin reductase [NAD(P)H] activity"/>
    <property type="evidence" value="ECO:0007669"/>
    <property type="project" value="UniProtKB-EC"/>
</dbReference>
<dbReference type="Gene3D" id="2.40.30.10">
    <property type="entry name" value="Translation factors"/>
    <property type="match status" value="1"/>
</dbReference>
<dbReference type="Proteomes" id="UP000439994">
    <property type="component" value="Unassembled WGS sequence"/>
</dbReference>
<dbReference type="EC" id="1.16.1.3" evidence="5"/>
<dbReference type="PANTHER" id="PTHR47354:SF7">
    <property type="entry name" value="NAD(P)H-FLAVIN REDUCTASE"/>
    <property type="match status" value="1"/>
</dbReference>
<dbReference type="Gene3D" id="3.40.50.80">
    <property type="entry name" value="Nucleotide-binding domain of ferredoxin-NADP reductase (FNR) module"/>
    <property type="match status" value="1"/>
</dbReference>
<dbReference type="OrthoDB" id="9806195at2"/>
<evidence type="ECO:0000256" key="3">
    <source>
        <dbReference type="ARBA" id="ARBA00038177"/>
    </source>
</evidence>
<evidence type="ECO:0000259" key="4">
    <source>
        <dbReference type="PROSITE" id="PS51384"/>
    </source>
</evidence>
<dbReference type="InterPro" id="IPR001433">
    <property type="entry name" value="OxRdtase_FAD/NAD-bd"/>
</dbReference>
<feature type="domain" description="FAD-binding FR-type" evidence="4">
    <location>
        <begin position="3"/>
        <end position="100"/>
    </location>
</feature>
<dbReference type="EMBL" id="WOCD01000005">
    <property type="protein sequence ID" value="MUH73317.1"/>
    <property type="molecule type" value="Genomic_DNA"/>
</dbReference>
<comment type="caution">
    <text evidence="5">The sequence shown here is derived from an EMBL/GenBank/DDBJ whole genome shotgun (WGS) entry which is preliminary data.</text>
</comment>
<keyword evidence="1 5" id="KW-0560">Oxidoreductase</keyword>
<dbReference type="NCBIfam" id="NF005963">
    <property type="entry name" value="PRK08051.1"/>
    <property type="match status" value="1"/>
</dbReference>
<organism evidence="5 6">
    <name type="scientific">Psychrosphaera haliotis</name>
    <dbReference type="NCBI Taxonomy" id="555083"/>
    <lineage>
        <taxon>Bacteria</taxon>
        <taxon>Pseudomonadati</taxon>
        <taxon>Pseudomonadota</taxon>
        <taxon>Gammaproteobacteria</taxon>
        <taxon>Alteromonadales</taxon>
        <taxon>Pseudoalteromonadaceae</taxon>
        <taxon>Psychrosphaera</taxon>
    </lineage>
</organism>
<evidence type="ECO:0000256" key="2">
    <source>
        <dbReference type="ARBA" id="ARBA00023223"/>
    </source>
</evidence>
<dbReference type="InterPro" id="IPR017927">
    <property type="entry name" value="FAD-bd_FR_type"/>
</dbReference>
<dbReference type="CDD" id="cd06189">
    <property type="entry name" value="flavin_oxioreductase"/>
    <property type="match status" value="1"/>
</dbReference>
<keyword evidence="6" id="KW-1185">Reference proteome</keyword>
<dbReference type="Pfam" id="PF00175">
    <property type="entry name" value="NAD_binding_1"/>
    <property type="match status" value="1"/>
</dbReference>
<evidence type="ECO:0000313" key="5">
    <source>
        <dbReference type="EMBL" id="MUH73317.1"/>
    </source>
</evidence>
<dbReference type="SUPFAM" id="SSF63380">
    <property type="entry name" value="Riboflavin synthase domain-like"/>
    <property type="match status" value="1"/>
</dbReference>
<dbReference type="SUPFAM" id="SSF52343">
    <property type="entry name" value="Ferredoxin reductase-like, C-terminal NADP-linked domain"/>
    <property type="match status" value="1"/>
</dbReference>
<reference evidence="5 6" key="1">
    <citation type="submission" date="2019-11" db="EMBL/GenBank/DDBJ databases">
        <title>P. haliotis isolates from Z. marina roots.</title>
        <authorList>
            <person name="Cohen M."/>
            <person name="Jospin G."/>
            <person name="Eisen J.A."/>
            <person name="Coil D.A."/>
        </authorList>
    </citation>
    <scope>NUCLEOTIDE SEQUENCE [LARGE SCALE GENOMIC DNA]</scope>
    <source>
        <strain evidence="5 6">UCD-MCMsp1aY</strain>
    </source>
</reference>
<dbReference type="AlphaFoldDB" id="A0A6N8FDT0"/>
<accession>A0A6N8FDT0</accession>
<evidence type="ECO:0000256" key="1">
    <source>
        <dbReference type="ARBA" id="ARBA00023002"/>
    </source>
</evidence>
<sequence>MSAHQITAEVVSIEAVTDYVKIVKMKPLEPAQFLAGQYLQVVLSDDDKRIFSIASSPTSEFIELHIGAGPGDAYPQGALDHLAENKTVTLEIGLGHAHLNSASERPIVLMAGGTGFSYVKSIADYLAETKPFHTVLLYWGAKDEESLYASEYLAEWANKFPHFQYIPVVEEAEDNWSGKVGYVHQAVMEDIVSLEPYDIYLAGPFKMAGIAREDFISQKGAIKEHMFADAFAFI</sequence>
<dbReference type="InterPro" id="IPR017938">
    <property type="entry name" value="Riboflavin_synthase-like_b-brl"/>
</dbReference>
<keyword evidence="2" id="KW-0455">Luminescence</keyword>
<dbReference type="InterPro" id="IPR039261">
    <property type="entry name" value="FNR_nucleotide-bd"/>
</dbReference>
<dbReference type="InterPro" id="IPR050415">
    <property type="entry name" value="MRET"/>
</dbReference>
<comment type="similarity">
    <text evidence="3">Belongs to the Fre/LuxG FAD/NAD(P) flavoprotein oxidoreductase family.</text>
</comment>
<dbReference type="EC" id="1.5.1.41" evidence="5"/>
<dbReference type="PANTHER" id="PTHR47354">
    <property type="entry name" value="NADH OXIDOREDUCTASE HCR"/>
    <property type="match status" value="1"/>
</dbReference>
<dbReference type="PRINTS" id="PR00410">
    <property type="entry name" value="PHEHYDRXLASE"/>
</dbReference>
<gene>
    <name evidence="5" type="ORF">GNP35_12970</name>
</gene>
<proteinExistence type="inferred from homology"/>
<dbReference type="GO" id="GO:0008218">
    <property type="term" value="P:bioluminescence"/>
    <property type="evidence" value="ECO:0007669"/>
    <property type="project" value="UniProtKB-KW"/>
</dbReference>
<dbReference type="PROSITE" id="PS51384">
    <property type="entry name" value="FAD_FR"/>
    <property type="match status" value="1"/>
</dbReference>
<name>A0A6N8FDT0_9GAMM</name>
<protein>
    <submittedName>
        <fullName evidence="5">NAD(P)H-flavin reductase</fullName>
        <ecNumber evidence="5">1.16.1.3</ecNumber>
        <ecNumber evidence="5">1.5.1.41</ecNumber>
    </submittedName>
</protein>